<name>A0A2H1UZN8_SPOFR</name>
<dbReference type="Gene3D" id="3.10.50.40">
    <property type="match status" value="1"/>
</dbReference>
<gene>
    <name evidence="7" type="ORF">SFRICE_004474</name>
</gene>
<dbReference type="GO" id="GO:0003755">
    <property type="term" value="F:peptidyl-prolyl cis-trans isomerase activity"/>
    <property type="evidence" value="ECO:0007669"/>
    <property type="project" value="InterPro"/>
</dbReference>
<reference evidence="7" key="1">
    <citation type="submission" date="2016-07" db="EMBL/GenBank/DDBJ databases">
        <authorList>
            <person name="Bretaudeau A."/>
        </authorList>
    </citation>
    <scope>NUCLEOTIDE SEQUENCE</scope>
    <source>
        <strain evidence="7">Rice</strain>
        <tissue evidence="7">Whole body</tissue>
    </source>
</reference>
<dbReference type="PANTHER" id="PTHR11242">
    <property type="entry name" value="ARYL HYDROCARBON RECEPTOR INTERACTING PROTEIN RELATED"/>
    <property type="match status" value="1"/>
</dbReference>
<dbReference type="PROSITE" id="PS50005">
    <property type="entry name" value="TPR"/>
    <property type="match status" value="1"/>
</dbReference>
<dbReference type="InterPro" id="IPR046357">
    <property type="entry name" value="PPIase_dom_sf"/>
</dbReference>
<evidence type="ECO:0000256" key="4">
    <source>
        <dbReference type="ARBA" id="ARBA00022803"/>
    </source>
</evidence>
<dbReference type="GO" id="GO:0005737">
    <property type="term" value="C:cytoplasm"/>
    <property type="evidence" value="ECO:0007669"/>
    <property type="project" value="UniProtKB-SubCell"/>
</dbReference>
<dbReference type="EMBL" id="ODYU01000020">
    <property type="protein sequence ID" value="SOQ34078.1"/>
    <property type="molecule type" value="Genomic_DNA"/>
</dbReference>
<dbReference type="PANTHER" id="PTHR11242:SF0">
    <property type="entry name" value="TPR_REGION DOMAIN-CONTAINING PROTEIN"/>
    <property type="match status" value="1"/>
</dbReference>
<evidence type="ECO:0000256" key="2">
    <source>
        <dbReference type="ARBA" id="ARBA00022490"/>
    </source>
</evidence>
<keyword evidence="2" id="KW-0963">Cytoplasm</keyword>
<dbReference type="SUPFAM" id="SSF48452">
    <property type="entry name" value="TPR-like"/>
    <property type="match status" value="1"/>
</dbReference>
<comment type="subcellular location">
    <subcellularLocation>
        <location evidence="1">Cytoplasm</location>
    </subcellularLocation>
</comment>
<dbReference type="Gene3D" id="1.25.40.10">
    <property type="entry name" value="Tetratricopeptide repeat domain"/>
    <property type="match status" value="1"/>
</dbReference>
<dbReference type="AlphaFoldDB" id="A0A2H1UZN8"/>
<dbReference type="InterPro" id="IPR056277">
    <property type="entry name" value="PPIase_AIP"/>
</dbReference>
<keyword evidence="4 5" id="KW-0802">TPR repeat</keyword>
<keyword evidence="3" id="KW-0677">Repeat</keyword>
<feature type="domain" description="AIP/AIPL N-terminal FKBP-type PPIase" evidence="6">
    <location>
        <begin position="24"/>
        <end position="146"/>
    </location>
</feature>
<evidence type="ECO:0000256" key="1">
    <source>
        <dbReference type="ARBA" id="ARBA00004496"/>
    </source>
</evidence>
<dbReference type="SMART" id="SM00028">
    <property type="entry name" value="TPR"/>
    <property type="match status" value="3"/>
</dbReference>
<dbReference type="SUPFAM" id="SSF54534">
    <property type="entry name" value="FKBP-like"/>
    <property type="match status" value="1"/>
</dbReference>
<sequence>MTQPAPIVKSLIYAGQKYIPIANGSKVHFHFQTWKLGKERVLLDDSKKIGKKEPMVLVIGHKFKLEVWETIVKMMAVGEVSSFKVQKELVFSYPFISKTLRELGQEQHKKKHSCTMTLHTEGLGHADLDDLMKNPCDLEFIIEILKVERSDEYEKELWQLNAKERTDLIPSLREKGNKLYVEKKYKEAEDAYSEALYICEQLMVRERKGDEEWVELNKVKLPILLNYAQCKLINGEYYAVIEHCNTVLEYDKDNEKALYRRGKAHIGAWNPDEAEEDFKRLKSLNPSMSATVDKELEHIKKLRKQKEVQDKDALKNMFVKNANGTT</sequence>
<evidence type="ECO:0000313" key="7">
    <source>
        <dbReference type="EMBL" id="SOQ34078.1"/>
    </source>
</evidence>
<dbReference type="InterPro" id="IPR011990">
    <property type="entry name" value="TPR-like_helical_dom_sf"/>
</dbReference>
<evidence type="ECO:0000256" key="3">
    <source>
        <dbReference type="ARBA" id="ARBA00022737"/>
    </source>
</evidence>
<dbReference type="InterPro" id="IPR039663">
    <property type="entry name" value="AIP/AIPL1/TTC9"/>
</dbReference>
<dbReference type="Pfam" id="PF23322">
    <property type="entry name" value="PPIase_AIP"/>
    <property type="match status" value="1"/>
</dbReference>
<evidence type="ECO:0000259" key="6">
    <source>
        <dbReference type="Pfam" id="PF23322"/>
    </source>
</evidence>
<dbReference type="FunFam" id="1.25.40.10:FF:000052">
    <property type="entry name" value="Aryl-hydrocarbon-interacting protein-like 1"/>
    <property type="match status" value="1"/>
</dbReference>
<evidence type="ECO:0000256" key="5">
    <source>
        <dbReference type="PROSITE-ProRule" id="PRU00339"/>
    </source>
</evidence>
<accession>A0A2H1UZN8</accession>
<protein>
    <submittedName>
        <fullName evidence="7">SFRICE_004474</fullName>
    </submittedName>
</protein>
<dbReference type="InterPro" id="IPR019734">
    <property type="entry name" value="TPR_rpt"/>
</dbReference>
<feature type="repeat" description="TPR" evidence="5">
    <location>
        <begin position="255"/>
        <end position="288"/>
    </location>
</feature>
<proteinExistence type="predicted"/>
<organism evidence="7">
    <name type="scientific">Spodoptera frugiperda</name>
    <name type="common">Fall armyworm</name>
    <dbReference type="NCBI Taxonomy" id="7108"/>
    <lineage>
        <taxon>Eukaryota</taxon>
        <taxon>Metazoa</taxon>
        <taxon>Ecdysozoa</taxon>
        <taxon>Arthropoda</taxon>
        <taxon>Hexapoda</taxon>
        <taxon>Insecta</taxon>
        <taxon>Pterygota</taxon>
        <taxon>Neoptera</taxon>
        <taxon>Endopterygota</taxon>
        <taxon>Lepidoptera</taxon>
        <taxon>Glossata</taxon>
        <taxon>Ditrysia</taxon>
        <taxon>Noctuoidea</taxon>
        <taxon>Noctuidae</taxon>
        <taxon>Amphipyrinae</taxon>
        <taxon>Spodoptera</taxon>
    </lineage>
</organism>